<dbReference type="Proteomes" id="UP000434957">
    <property type="component" value="Unassembled WGS sequence"/>
</dbReference>
<dbReference type="EMBL" id="QXFU01000459">
    <property type="protein sequence ID" value="KAE9033028.1"/>
    <property type="molecule type" value="Genomic_DNA"/>
</dbReference>
<dbReference type="EMBL" id="QXFV01000456">
    <property type="protein sequence ID" value="KAE9037040.1"/>
    <property type="molecule type" value="Genomic_DNA"/>
</dbReference>
<feature type="chain" id="PRO_5036167653" description="RxLR effector protein" evidence="1">
    <location>
        <begin position="17"/>
        <end position="64"/>
    </location>
</feature>
<reference evidence="4 6" key="1">
    <citation type="submission" date="2018-08" db="EMBL/GenBank/DDBJ databases">
        <title>Genomic investigation of the strawberry pathogen Phytophthora fragariae indicates pathogenicity is determined by transcriptional variation in three key races.</title>
        <authorList>
            <person name="Adams T.M."/>
            <person name="Armitage A.D."/>
            <person name="Sobczyk M.K."/>
            <person name="Bates H.J."/>
            <person name="Dunwell J.M."/>
            <person name="Nellist C.F."/>
            <person name="Harrison R.J."/>
        </authorList>
    </citation>
    <scope>NUCLEOTIDE SEQUENCE [LARGE SCALE GENOMIC DNA]</scope>
    <source>
        <strain evidence="3 5">SCRP249</strain>
        <strain evidence="2 7">SCRP324</strain>
        <strain evidence="4 6">SCRP333</strain>
    </source>
</reference>
<evidence type="ECO:0000313" key="6">
    <source>
        <dbReference type="Proteomes" id="UP000434957"/>
    </source>
</evidence>
<accession>A0A6A4FIZ6</accession>
<comment type="caution">
    <text evidence="4">The sequence shown here is derived from an EMBL/GenBank/DDBJ whole genome shotgun (WGS) entry which is preliminary data.</text>
</comment>
<evidence type="ECO:0000313" key="4">
    <source>
        <dbReference type="EMBL" id="KAE9343132.1"/>
    </source>
</evidence>
<name>A0A6A4FIZ6_9STRA</name>
<sequence length="64" mass="6560">MSALACGLTLAQAVTAAVPFCQSPRSFFSVAASAEDQPDVRLSARALSHADVAPVLGLRNDSSN</sequence>
<evidence type="ECO:0008006" key="8">
    <source>
        <dbReference type="Google" id="ProtNLM"/>
    </source>
</evidence>
<keyword evidence="1" id="KW-0732">Signal</keyword>
<evidence type="ECO:0000313" key="7">
    <source>
        <dbReference type="Proteomes" id="UP000435112"/>
    </source>
</evidence>
<evidence type="ECO:0000313" key="3">
    <source>
        <dbReference type="EMBL" id="KAE9037040.1"/>
    </source>
</evidence>
<protein>
    <recommendedName>
        <fullName evidence="8">RxLR effector protein</fullName>
    </recommendedName>
</protein>
<dbReference type="EMBL" id="QXFT01000468">
    <property type="protein sequence ID" value="KAE9343132.1"/>
    <property type="molecule type" value="Genomic_DNA"/>
</dbReference>
<evidence type="ECO:0000256" key="1">
    <source>
        <dbReference type="SAM" id="SignalP"/>
    </source>
</evidence>
<gene>
    <name evidence="3" type="ORF">PR001_g8557</name>
    <name evidence="2" type="ORF">PR002_g8879</name>
    <name evidence="4" type="ORF">PR003_g9138</name>
</gene>
<proteinExistence type="predicted"/>
<feature type="signal peptide" evidence="1">
    <location>
        <begin position="1"/>
        <end position="16"/>
    </location>
</feature>
<dbReference type="Proteomes" id="UP000435112">
    <property type="component" value="Unassembled WGS sequence"/>
</dbReference>
<keyword evidence="6" id="KW-1185">Reference proteome</keyword>
<dbReference type="Proteomes" id="UP000429607">
    <property type="component" value="Unassembled WGS sequence"/>
</dbReference>
<evidence type="ECO:0000313" key="2">
    <source>
        <dbReference type="EMBL" id="KAE9033028.1"/>
    </source>
</evidence>
<organism evidence="4 6">
    <name type="scientific">Phytophthora rubi</name>
    <dbReference type="NCBI Taxonomy" id="129364"/>
    <lineage>
        <taxon>Eukaryota</taxon>
        <taxon>Sar</taxon>
        <taxon>Stramenopiles</taxon>
        <taxon>Oomycota</taxon>
        <taxon>Peronosporomycetes</taxon>
        <taxon>Peronosporales</taxon>
        <taxon>Peronosporaceae</taxon>
        <taxon>Phytophthora</taxon>
    </lineage>
</organism>
<evidence type="ECO:0000313" key="5">
    <source>
        <dbReference type="Proteomes" id="UP000429607"/>
    </source>
</evidence>
<dbReference type="AlphaFoldDB" id="A0A6A4FIZ6"/>